<dbReference type="InterPro" id="IPR002293">
    <property type="entry name" value="AA/rel_permease1"/>
</dbReference>
<protein>
    <recommendedName>
        <fullName evidence="9">APC family amino acid permease</fullName>
    </recommendedName>
</protein>
<dbReference type="GO" id="GO:0022857">
    <property type="term" value="F:transmembrane transporter activity"/>
    <property type="evidence" value="ECO:0007669"/>
    <property type="project" value="InterPro"/>
</dbReference>
<feature type="transmembrane region" description="Helical" evidence="6">
    <location>
        <begin position="476"/>
        <end position="497"/>
    </location>
</feature>
<feature type="transmembrane region" description="Helical" evidence="6">
    <location>
        <begin position="334"/>
        <end position="360"/>
    </location>
</feature>
<evidence type="ECO:0000256" key="2">
    <source>
        <dbReference type="ARBA" id="ARBA00022475"/>
    </source>
</evidence>
<evidence type="ECO:0000256" key="5">
    <source>
        <dbReference type="ARBA" id="ARBA00023136"/>
    </source>
</evidence>
<feature type="transmembrane region" description="Helical" evidence="6">
    <location>
        <begin position="453"/>
        <end position="470"/>
    </location>
</feature>
<organism evidence="7 8">
    <name type="scientific">Burkholderia singularis</name>
    <dbReference type="NCBI Taxonomy" id="1503053"/>
    <lineage>
        <taxon>Bacteria</taxon>
        <taxon>Pseudomonadati</taxon>
        <taxon>Pseudomonadota</taxon>
        <taxon>Betaproteobacteria</taxon>
        <taxon>Burkholderiales</taxon>
        <taxon>Burkholderiaceae</taxon>
        <taxon>Burkholderia</taxon>
        <taxon>pseudomallei group</taxon>
    </lineage>
</organism>
<evidence type="ECO:0000256" key="4">
    <source>
        <dbReference type="ARBA" id="ARBA00022989"/>
    </source>
</evidence>
<dbReference type="Pfam" id="PF13520">
    <property type="entry name" value="AA_permease_2"/>
    <property type="match status" value="1"/>
</dbReference>
<evidence type="ECO:0000313" key="7">
    <source>
        <dbReference type="EMBL" id="SMG00029.1"/>
    </source>
</evidence>
<name>A0A238H424_9BURK</name>
<dbReference type="InterPro" id="IPR050367">
    <property type="entry name" value="APC_superfamily"/>
</dbReference>
<keyword evidence="4 6" id="KW-1133">Transmembrane helix</keyword>
<feature type="transmembrane region" description="Helical" evidence="6">
    <location>
        <begin position="173"/>
        <end position="192"/>
    </location>
</feature>
<dbReference type="PIRSF" id="PIRSF006060">
    <property type="entry name" value="AA_transporter"/>
    <property type="match status" value="1"/>
</dbReference>
<dbReference type="PANTHER" id="PTHR42770">
    <property type="entry name" value="AMINO ACID TRANSPORTER-RELATED"/>
    <property type="match status" value="1"/>
</dbReference>
<dbReference type="AlphaFoldDB" id="A0A238H424"/>
<accession>A0A238H424</accession>
<feature type="transmembrane region" description="Helical" evidence="6">
    <location>
        <begin position="137"/>
        <end position="161"/>
    </location>
</feature>
<keyword evidence="3 6" id="KW-0812">Transmembrane</keyword>
<feature type="transmembrane region" description="Helical" evidence="6">
    <location>
        <begin position="242"/>
        <end position="265"/>
    </location>
</feature>
<comment type="subcellular location">
    <subcellularLocation>
        <location evidence="1">Cell membrane</location>
        <topology evidence="1">Multi-pass membrane protein</topology>
    </subcellularLocation>
</comment>
<keyword evidence="2" id="KW-1003">Cell membrane</keyword>
<sequence>MRYIREFWSSYFFDIDAIIDQEAQMSDWSDGSGTPAVPAAKPAAQPKPAAGSVGFPTALASAVGLIMASPVILTATSGFGAGGWVFALAMAIAFVMMQAQATTFSEAAAMLPTAGSVYDYLSCGLGRFWAITGTISAYFLVHVFAGTAEAILSGVMALVNFESLNAAFERHNGAWLVGVGLVTVFAITNIVGIQVFSKLEVVLTAGMWLSLMLFGVLGLVAAPAVHFDGWFGPSSLGVSVPAVLSLVGMAMFMFVGCEFVTPLAPEMKAPGKTISRAMALGLAGVAVCMFVYGAAIKRQVPNVALSADGLIHLLDTPGAIPAFALQVLGPLGRIWFGIAFLCAGAATINTLMAGLPRILYGMALDGALPKCFAYLHPRFKTPVVGIVVAAVVPIAHAWFIHGNPGSILHLVLAATCAWGTAYLLVTLSVVLLRIRRPDLPRPYRSPWFPLPQIVSSIGIVLAIVYIAPPGMSGRDIYIPFGTMLGLTALYALFWTIVVQRKHPFRPVPVEEALHNGRAR</sequence>
<evidence type="ECO:0008006" key="9">
    <source>
        <dbReference type="Google" id="ProtNLM"/>
    </source>
</evidence>
<evidence type="ECO:0000256" key="3">
    <source>
        <dbReference type="ARBA" id="ARBA00022692"/>
    </source>
</evidence>
<keyword evidence="5 6" id="KW-0472">Membrane</keyword>
<feature type="transmembrane region" description="Helical" evidence="6">
    <location>
        <begin position="381"/>
        <end position="401"/>
    </location>
</feature>
<evidence type="ECO:0000313" key="8">
    <source>
        <dbReference type="Proteomes" id="UP000198460"/>
    </source>
</evidence>
<dbReference type="Proteomes" id="UP000198460">
    <property type="component" value="Unassembled WGS sequence"/>
</dbReference>
<feature type="transmembrane region" description="Helical" evidence="6">
    <location>
        <begin position="199"/>
        <end position="222"/>
    </location>
</feature>
<feature type="transmembrane region" description="Helical" evidence="6">
    <location>
        <begin position="277"/>
        <end position="296"/>
    </location>
</feature>
<feature type="transmembrane region" description="Helical" evidence="6">
    <location>
        <begin position="79"/>
        <end position="97"/>
    </location>
</feature>
<proteinExistence type="predicted"/>
<dbReference type="Gene3D" id="1.20.1740.10">
    <property type="entry name" value="Amino acid/polyamine transporter I"/>
    <property type="match status" value="1"/>
</dbReference>
<evidence type="ECO:0000256" key="6">
    <source>
        <dbReference type="SAM" id="Phobius"/>
    </source>
</evidence>
<dbReference type="GO" id="GO:0005886">
    <property type="term" value="C:plasma membrane"/>
    <property type="evidence" value="ECO:0007669"/>
    <property type="project" value="UniProtKB-SubCell"/>
</dbReference>
<feature type="transmembrane region" description="Helical" evidence="6">
    <location>
        <begin position="407"/>
        <end position="432"/>
    </location>
</feature>
<evidence type="ECO:0000256" key="1">
    <source>
        <dbReference type="ARBA" id="ARBA00004651"/>
    </source>
</evidence>
<dbReference type="PANTHER" id="PTHR42770:SF12">
    <property type="entry name" value="AMINO ACID TRANSPORTER"/>
    <property type="match status" value="1"/>
</dbReference>
<dbReference type="EMBL" id="FXAN01000049">
    <property type="protein sequence ID" value="SMG00029.1"/>
    <property type="molecule type" value="Genomic_DNA"/>
</dbReference>
<gene>
    <name evidence="7" type="ORF">BSIN_3221</name>
</gene>
<reference evidence="7 8" key="1">
    <citation type="submission" date="2017-04" db="EMBL/GenBank/DDBJ databases">
        <authorList>
            <person name="Afonso C.L."/>
            <person name="Miller P.J."/>
            <person name="Scott M.A."/>
            <person name="Spackman E."/>
            <person name="Goraichik I."/>
            <person name="Dimitrov K.M."/>
            <person name="Suarez D.L."/>
            <person name="Swayne D.E."/>
        </authorList>
    </citation>
    <scope>NUCLEOTIDE SEQUENCE [LARGE SCALE GENOMIC DNA]</scope>
    <source>
        <strain evidence="7">LMG 28154</strain>
    </source>
</reference>